<reference evidence="3" key="1">
    <citation type="journal article" date="2019" name="Int. J. Syst. Evol. Microbiol.">
        <title>The Global Catalogue of Microorganisms (GCM) 10K type strain sequencing project: providing services to taxonomists for standard genome sequencing and annotation.</title>
        <authorList>
            <consortium name="The Broad Institute Genomics Platform"/>
            <consortium name="The Broad Institute Genome Sequencing Center for Infectious Disease"/>
            <person name="Wu L."/>
            <person name="Ma J."/>
        </authorList>
    </citation>
    <scope>NUCLEOTIDE SEQUENCE [LARGE SCALE GENOMIC DNA]</scope>
    <source>
        <strain evidence="3">JCM 14304</strain>
    </source>
</reference>
<dbReference type="EMBL" id="BAAAND010000001">
    <property type="protein sequence ID" value="GAA1567836.1"/>
    <property type="molecule type" value="Genomic_DNA"/>
</dbReference>
<gene>
    <name evidence="2" type="ORF">GCM10009742_07180</name>
</gene>
<evidence type="ECO:0000313" key="2">
    <source>
        <dbReference type="EMBL" id="GAA1567836.1"/>
    </source>
</evidence>
<organism evidence="2 3">
    <name type="scientific">Kribbella karoonensis</name>
    <dbReference type="NCBI Taxonomy" id="324851"/>
    <lineage>
        <taxon>Bacteria</taxon>
        <taxon>Bacillati</taxon>
        <taxon>Actinomycetota</taxon>
        <taxon>Actinomycetes</taxon>
        <taxon>Propionibacteriales</taxon>
        <taxon>Kribbellaceae</taxon>
        <taxon>Kribbella</taxon>
    </lineage>
</organism>
<proteinExistence type="predicted"/>
<dbReference type="Proteomes" id="UP001500190">
    <property type="component" value="Unassembled WGS sequence"/>
</dbReference>
<comment type="caution">
    <text evidence="2">The sequence shown here is derived from an EMBL/GenBank/DDBJ whole genome shotgun (WGS) entry which is preliminary data.</text>
</comment>
<feature type="region of interest" description="Disordered" evidence="1">
    <location>
        <begin position="1"/>
        <end position="20"/>
    </location>
</feature>
<name>A0ABP4NUD0_9ACTN</name>
<evidence type="ECO:0000256" key="1">
    <source>
        <dbReference type="SAM" id="MobiDB-lite"/>
    </source>
</evidence>
<accession>A0ABP4NUD0</accession>
<protein>
    <submittedName>
        <fullName evidence="2">Uncharacterized protein</fullName>
    </submittedName>
</protein>
<evidence type="ECO:0000313" key="3">
    <source>
        <dbReference type="Proteomes" id="UP001500190"/>
    </source>
</evidence>
<sequence>MQQPNSRNAGEGNESQIHHARVHPLSSALWLSARFRVRDNTKLPDSDGDGLDPLCRSQIPRRRANEDVYSVV</sequence>
<keyword evidence="3" id="KW-1185">Reference proteome</keyword>